<dbReference type="Proteomes" id="UP000256388">
    <property type="component" value="Unassembled WGS sequence"/>
</dbReference>
<sequence length="278" mass="30862">MIRERIADNVYWFQSEIYAQVTAGAIVGSNWAVLVDTLAMPEETLEMRTYLEDTLGVQVRYIVNTIYHADHTFGNCFFPGAIVIGHSLCRKLMAERNPTALKNVQEQNSAFDNVRIQLPDLTFDSGTISLQIGKRHIKIFPTPGSSADGISVLVREDRVLFAGDAFLPLPTIVEGDLDQLTETIKNIGKMSLENIVQGHGDVILRGEIEQAVKNNINYLAAIRKVARTAAKRKDPQEVLEEATVEECGKSRVLLGGLVEGLHQRNLAVLYKQEVEASE</sequence>
<gene>
    <name evidence="2" type="ORF">DFR64_2245</name>
</gene>
<dbReference type="InterPro" id="IPR036866">
    <property type="entry name" value="RibonucZ/Hydroxyglut_hydro"/>
</dbReference>
<dbReference type="PANTHER" id="PTHR42951:SF4">
    <property type="entry name" value="ACYL-COENZYME A THIOESTERASE MBLAC2"/>
    <property type="match status" value="1"/>
</dbReference>
<protein>
    <submittedName>
        <fullName evidence="2">Glyoxylase-like metal-dependent hydrolase (Beta-lactamase superfamily II)</fullName>
    </submittedName>
</protein>
<keyword evidence="3" id="KW-1185">Reference proteome</keyword>
<dbReference type="Pfam" id="PF00753">
    <property type="entry name" value="Lactamase_B"/>
    <property type="match status" value="1"/>
</dbReference>
<dbReference type="RefSeq" id="WP_116225522.1">
    <property type="nucleotide sequence ID" value="NZ_AP018437.1"/>
</dbReference>
<proteinExistence type="predicted"/>
<reference evidence="2 3" key="1">
    <citation type="submission" date="2018-08" db="EMBL/GenBank/DDBJ databases">
        <title>Genomic Encyclopedia of Type Strains, Phase IV (KMG-IV): sequencing the most valuable type-strain genomes for metagenomic binning, comparative biology and taxonomic classification.</title>
        <authorList>
            <person name="Goeker M."/>
        </authorList>
    </citation>
    <scope>NUCLEOTIDE SEQUENCE [LARGE SCALE GENOMIC DNA]</scope>
    <source>
        <strain evidence="2 3">DSM 23923</strain>
    </source>
</reference>
<dbReference type="PANTHER" id="PTHR42951">
    <property type="entry name" value="METALLO-BETA-LACTAMASE DOMAIN-CONTAINING"/>
    <property type="match status" value="1"/>
</dbReference>
<organism evidence="2 3">
    <name type="scientific">Pelolinea submarina</name>
    <dbReference type="NCBI Taxonomy" id="913107"/>
    <lineage>
        <taxon>Bacteria</taxon>
        <taxon>Bacillati</taxon>
        <taxon>Chloroflexota</taxon>
        <taxon>Anaerolineae</taxon>
        <taxon>Anaerolineales</taxon>
        <taxon>Anaerolineaceae</taxon>
        <taxon>Pelolinea</taxon>
    </lineage>
</organism>
<dbReference type="SUPFAM" id="SSF56281">
    <property type="entry name" value="Metallo-hydrolase/oxidoreductase"/>
    <property type="match status" value="1"/>
</dbReference>
<accession>A0A347ZVL7</accession>
<dbReference type="InterPro" id="IPR050855">
    <property type="entry name" value="NDM-1-like"/>
</dbReference>
<feature type="domain" description="Metallo-beta-lactamase" evidence="1">
    <location>
        <begin position="20"/>
        <end position="199"/>
    </location>
</feature>
<keyword evidence="2" id="KW-0378">Hydrolase</keyword>
<dbReference type="Gene3D" id="3.60.15.10">
    <property type="entry name" value="Ribonuclease Z/Hydroxyacylglutathione hydrolase-like"/>
    <property type="match status" value="1"/>
</dbReference>
<dbReference type="OrthoDB" id="420651at2"/>
<evidence type="ECO:0000259" key="1">
    <source>
        <dbReference type="SMART" id="SM00849"/>
    </source>
</evidence>
<dbReference type="InterPro" id="IPR001279">
    <property type="entry name" value="Metallo-B-lactamas"/>
</dbReference>
<dbReference type="GO" id="GO:0016787">
    <property type="term" value="F:hydrolase activity"/>
    <property type="evidence" value="ECO:0007669"/>
    <property type="project" value="UniProtKB-KW"/>
</dbReference>
<dbReference type="CDD" id="cd16282">
    <property type="entry name" value="metallo-hydrolase-like_MBL-fold"/>
    <property type="match status" value="1"/>
</dbReference>
<dbReference type="AlphaFoldDB" id="A0A347ZVL7"/>
<comment type="caution">
    <text evidence="2">The sequence shown here is derived from an EMBL/GenBank/DDBJ whole genome shotgun (WGS) entry which is preliminary data.</text>
</comment>
<evidence type="ECO:0000313" key="2">
    <source>
        <dbReference type="EMBL" id="REG07043.1"/>
    </source>
</evidence>
<dbReference type="EMBL" id="QUMS01000003">
    <property type="protein sequence ID" value="REG07043.1"/>
    <property type="molecule type" value="Genomic_DNA"/>
</dbReference>
<name>A0A347ZVL7_9CHLR</name>
<dbReference type="SMART" id="SM00849">
    <property type="entry name" value="Lactamase_B"/>
    <property type="match status" value="1"/>
</dbReference>
<evidence type="ECO:0000313" key="3">
    <source>
        <dbReference type="Proteomes" id="UP000256388"/>
    </source>
</evidence>